<dbReference type="SUPFAM" id="SSF57850">
    <property type="entry name" value="RING/U-box"/>
    <property type="match status" value="1"/>
</dbReference>
<feature type="coiled-coil region" evidence="6">
    <location>
        <begin position="270"/>
        <end position="297"/>
    </location>
</feature>
<dbReference type="PANTHER" id="PTHR22770:SF47">
    <property type="entry name" value="E3 UBIQUITIN-PROTEIN LIGASE RNF216"/>
    <property type="match status" value="1"/>
</dbReference>
<organism evidence="8 9">
    <name type="scientific">Molorchus minor</name>
    <dbReference type="NCBI Taxonomy" id="1323400"/>
    <lineage>
        <taxon>Eukaryota</taxon>
        <taxon>Metazoa</taxon>
        <taxon>Ecdysozoa</taxon>
        <taxon>Arthropoda</taxon>
        <taxon>Hexapoda</taxon>
        <taxon>Insecta</taxon>
        <taxon>Pterygota</taxon>
        <taxon>Neoptera</taxon>
        <taxon>Endopterygota</taxon>
        <taxon>Coleoptera</taxon>
        <taxon>Polyphaga</taxon>
        <taxon>Cucujiformia</taxon>
        <taxon>Chrysomeloidea</taxon>
        <taxon>Cerambycidae</taxon>
        <taxon>Lamiinae</taxon>
        <taxon>Monochamini</taxon>
        <taxon>Molorchus</taxon>
    </lineage>
</organism>
<keyword evidence="9" id="KW-1185">Reference proteome</keyword>
<evidence type="ECO:0000313" key="9">
    <source>
        <dbReference type="Proteomes" id="UP001162164"/>
    </source>
</evidence>
<dbReference type="InterPro" id="IPR051628">
    <property type="entry name" value="LUBAC_E3_Ligases"/>
</dbReference>
<comment type="caution">
    <text evidence="8">The sequence shown here is derived from an EMBL/GenBank/DDBJ whole genome shotgun (WGS) entry which is preliminary data.</text>
</comment>
<protein>
    <recommendedName>
        <fullName evidence="10">RING-type domain-containing protein</fullName>
    </recommendedName>
</protein>
<keyword evidence="2" id="KW-0479">Metal-binding</keyword>
<gene>
    <name evidence="8" type="ORF">NQ317_001542</name>
</gene>
<evidence type="ECO:0000256" key="3">
    <source>
        <dbReference type="ARBA" id="ARBA00022771"/>
    </source>
</evidence>
<proteinExistence type="predicted"/>
<evidence type="ECO:0000256" key="5">
    <source>
        <dbReference type="ARBA" id="ARBA00022833"/>
    </source>
</evidence>
<name>A0ABQ9JRF6_9CUCU</name>
<dbReference type="Proteomes" id="UP001162164">
    <property type="component" value="Unassembled WGS sequence"/>
</dbReference>
<evidence type="ECO:0000256" key="2">
    <source>
        <dbReference type="ARBA" id="ARBA00022723"/>
    </source>
</evidence>
<evidence type="ECO:0000256" key="6">
    <source>
        <dbReference type="SAM" id="Coils"/>
    </source>
</evidence>
<accession>A0ABQ9JRF6</accession>
<dbReference type="CDD" id="cd20339">
    <property type="entry name" value="BRcat_RBR_RNF216"/>
    <property type="match status" value="1"/>
</dbReference>
<dbReference type="EMBL" id="JAPWTJ010000300">
    <property type="protein sequence ID" value="KAJ8979957.1"/>
    <property type="molecule type" value="Genomic_DNA"/>
</dbReference>
<feature type="non-terminal residue" evidence="8">
    <location>
        <position position="1"/>
    </location>
</feature>
<dbReference type="PANTHER" id="PTHR22770">
    <property type="entry name" value="UBIQUITIN CONJUGATING ENZYME 7 INTERACTING PROTEIN-RELATED"/>
    <property type="match status" value="1"/>
</dbReference>
<feature type="region of interest" description="Disordered" evidence="7">
    <location>
        <begin position="1"/>
        <end position="32"/>
    </location>
</feature>
<sequence length="528" mass="60439">PVEVPTVINAKAGNNGEPSRNHLSEAGTSGSSNNKKIVVDEKLVLKLIEMFPEACPAYIRNICDGKQWSEFDDVITVILSNPSYPKRPQRVSSPVKELDVEEQYEILKELLPDADPTFLRMQCERYANDDKGLKQFINQAMENKDYPSMKEYLRKQQLSAQQKQYTTEFKIENFIQLFPEPEKTFNDPNRNIKVDSYSMHYLNLFFRNKFDKLSARTIQQMLCQKDYKIIKSNAVFEEMIINKHVMKSRRKPVPLPDNMQNIPMLQELAYLSHKEEIENYLSEKAKKEKEERLLSKEAGLLETCGCCYDDEVMPKDTFSCPNECKFCKDCIKKSCEVALGEGKTNFSCLASCTAEFTLQTLQHVLPPKMFSKLAQKKALAEIKAAGIEELEMCPFCDFATIPNEADKIFRCLNPDCMKESCRLCKEPNHVPLKCEEVEKDQDIKARTYVENKMTEALIRCPLYSDTNLINQQNVMGAAAAAKAEVGTNLKIDPTSDIQVHYENRKKKLPVEPHLELIHGNHGLGNINE</sequence>
<evidence type="ECO:0000256" key="1">
    <source>
        <dbReference type="ARBA" id="ARBA00004906"/>
    </source>
</evidence>
<keyword evidence="4" id="KW-0833">Ubl conjugation pathway</keyword>
<keyword evidence="3" id="KW-0863">Zinc-finger</keyword>
<dbReference type="InterPro" id="IPR047545">
    <property type="entry name" value="BRcat_RBR_RNF216"/>
</dbReference>
<keyword evidence="6" id="KW-0175">Coiled coil</keyword>
<keyword evidence="5" id="KW-0862">Zinc</keyword>
<evidence type="ECO:0000256" key="4">
    <source>
        <dbReference type="ARBA" id="ARBA00022786"/>
    </source>
</evidence>
<comment type="pathway">
    <text evidence="1">Protein modification; protein ubiquitination.</text>
</comment>
<dbReference type="InterPro" id="IPR013083">
    <property type="entry name" value="Znf_RING/FYVE/PHD"/>
</dbReference>
<reference evidence="8" key="1">
    <citation type="journal article" date="2023" name="Insect Mol. Biol.">
        <title>Genome sequencing provides insights into the evolution of gene families encoding plant cell wall-degrading enzymes in longhorned beetles.</title>
        <authorList>
            <person name="Shin N.R."/>
            <person name="Okamura Y."/>
            <person name="Kirsch R."/>
            <person name="Pauchet Y."/>
        </authorList>
    </citation>
    <scope>NUCLEOTIDE SEQUENCE</scope>
    <source>
        <strain evidence="8">MMC_N1</strain>
    </source>
</reference>
<evidence type="ECO:0000313" key="8">
    <source>
        <dbReference type="EMBL" id="KAJ8979957.1"/>
    </source>
</evidence>
<evidence type="ECO:0008006" key="10">
    <source>
        <dbReference type="Google" id="ProtNLM"/>
    </source>
</evidence>
<dbReference type="Gene3D" id="3.30.40.10">
    <property type="entry name" value="Zinc/RING finger domain, C3HC4 (zinc finger)"/>
    <property type="match status" value="1"/>
</dbReference>
<evidence type="ECO:0000256" key="7">
    <source>
        <dbReference type="SAM" id="MobiDB-lite"/>
    </source>
</evidence>